<dbReference type="Gene3D" id="1.25.10.10">
    <property type="entry name" value="Leucine-rich Repeat Variant"/>
    <property type="match status" value="2"/>
</dbReference>
<dbReference type="Pfam" id="PF00034">
    <property type="entry name" value="Cytochrom_C"/>
    <property type="match status" value="1"/>
</dbReference>
<keyword evidence="8" id="KW-1185">Reference proteome</keyword>
<evidence type="ECO:0000259" key="6">
    <source>
        <dbReference type="PROSITE" id="PS51007"/>
    </source>
</evidence>
<dbReference type="PROSITE" id="PS51007">
    <property type="entry name" value="CYTC"/>
    <property type="match status" value="1"/>
</dbReference>
<name>A0ABP8M5G5_9BACT</name>
<accession>A0ABP8M5G5</accession>
<dbReference type="Pfam" id="PF23500">
    <property type="entry name" value="DUF7133"/>
    <property type="match status" value="1"/>
</dbReference>
<evidence type="ECO:0000313" key="8">
    <source>
        <dbReference type="Proteomes" id="UP001501508"/>
    </source>
</evidence>
<dbReference type="InterPro" id="IPR009056">
    <property type="entry name" value="Cyt_c-like_dom"/>
</dbReference>
<dbReference type="InterPro" id="IPR016024">
    <property type="entry name" value="ARM-type_fold"/>
</dbReference>
<gene>
    <name evidence="7" type="ORF">GCM10023091_31310</name>
</gene>
<dbReference type="Gene3D" id="1.10.760.10">
    <property type="entry name" value="Cytochrome c-like domain"/>
    <property type="match status" value="1"/>
</dbReference>
<dbReference type="PANTHER" id="PTHR33546:SF1">
    <property type="entry name" value="LARGE, MULTIFUNCTIONAL SECRETED PROTEIN"/>
    <property type="match status" value="1"/>
</dbReference>
<dbReference type="SUPFAM" id="SSF48371">
    <property type="entry name" value="ARM repeat"/>
    <property type="match status" value="2"/>
</dbReference>
<proteinExistence type="predicted"/>
<protein>
    <recommendedName>
        <fullName evidence="6">Cytochrome c domain-containing protein</fullName>
    </recommendedName>
</protein>
<dbReference type="InterPro" id="IPR011989">
    <property type="entry name" value="ARM-like"/>
</dbReference>
<dbReference type="InterPro" id="IPR011041">
    <property type="entry name" value="Quinoprot_gluc/sorb_DH_b-prop"/>
</dbReference>
<evidence type="ECO:0000256" key="2">
    <source>
        <dbReference type="ARBA" id="ARBA00022723"/>
    </source>
</evidence>
<feature type="domain" description="Cytochrome c" evidence="6">
    <location>
        <begin position="900"/>
        <end position="1035"/>
    </location>
</feature>
<dbReference type="SMART" id="SM00567">
    <property type="entry name" value="EZ_HEAT"/>
    <property type="match status" value="4"/>
</dbReference>
<dbReference type="InterPro" id="IPR013428">
    <property type="entry name" value="Membrane-bound_put_N"/>
</dbReference>
<keyword evidence="5" id="KW-0732">Signal</keyword>
<evidence type="ECO:0000256" key="4">
    <source>
        <dbReference type="PROSITE-ProRule" id="PRU00433"/>
    </source>
</evidence>
<dbReference type="RefSeq" id="WP_345030903.1">
    <property type="nucleotide sequence ID" value="NZ_BAABEY010000029.1"/>
</dbReference>
<dbReference type="InterPro" id="IPR013427">
    <property type="entry name" value="Haem-bd_dom_put"/>
</dbReference>
<organism evidence="7 8">
    <name type="scientific">Ravibacter arvi</name>
    <dbReference type="NCBI Taxonomy" id="2051041"/>
    <lineage>
        <taxon>Bacteria</taxon>
        <taxon>Pseudomonadati</taxon>
        <taxon>Bacteroidota</taxon>
        <taxon>Cytophagia</taxon>
        <taxon>Cytophagales</taxon>
        <taxon>Spirosomataceae</taxon>
        <taxon>Ravibacter</taxon>
    </lineage>
</organism>
<comment type="caution">
    <text evidence="7">The sequence shown here is derived from an EMBL/GenBank/DDBJ whole genome shotgun (WGS) entry which is preliminary data.</text>
</comment>
<evidence type="ECO:0000256" key="3">
    <source>
        <dbReference type="ARBA" id="ARBA00023004"/>
    </source>
</evidence>
<dbReference type="EMBL" id="BAABEY010000029">
    <property type="protein sequence ID" value="GAA4443211.1"/>
    <property type="molecule type" value="Genomic_DNA"/>
</dbReference>
<feature type="chain" id="PRO_5046457861" description="Cytochrome c domain-containing protein" evidence="5">
    <location>
        <begin position="23"/>
        <end position="1043"/>
    </location>
</feature>
<keyword evidence="3 4" id="KW-0408">Iron</keyword>
<evidence type="ECO:0000256" key="5">
    <source>
        <dbReference type="SAM" id="SignalP"/>
    </source>
</evidence>
<dbReference type="SUPFAM" id="SSF50952">
    <property type="entry name" value="Soluble quinoprotein glucose dehydrogenase"/>
    <property type="match status" value="1"/>
</dbReference>
<reference evidence="8" key="1">
    <citation type="journal article" date="2019" name="Int. J. Syst. Evol. Microbiol.">
        <title>The Global Catalogue of Microorganisms (GCM) 10K type strain sequencing project: providing services to taxonomists for standard genome sequencing and annotation.</title>
        <authorList>
            <consortium name="The Broad Institute Genomics Platform"/>
            <consortium name="The Broad Institute Genome Sequencing Center for Infectious Disease"/>
            <person name="Wu L."/>
            <person name="Ma J."/>
        </authorList>
    </citation>
    <scope>NUCLEOTIDE SEQUENCE [LARGE SCALE GENOMIC DNA]</scope>
    <source>
        <strain evidence="8">JCM 31920</strain>
    </source>
</reference>
<feature type="signal peptide" evidence="5">
    <location>
        <begin position="1"/>
        <end position="22"/>
    </location>
</feature>
<dbReference type="PANTHER" id="PTHR33546">
    <property type="entry name" value="LARGE, MULTIFUNCTIONAL SECRETED PROTEIN-RELATED"/>
    <property type="match status" value="1"/>
</dbReference>
<dbReference type="InterPro" id="IPR011042">
    <property type="entry name" value="6-blade_b-propeller_TolB-like"/>
</dbReference>
<sequence length="1043" mass="113183">MLHKKRSLLSKGIPLLALLGLAALPKQLSDSPIPAPGLHVPEGFTIEQVVDPALISYPMFASYDERGRLFVFESTEINDMGTETMLKNPTYHVRLLEDTDGDGKFDKSGIFADKIPLPMGGVFHQGSLYVTESPNLVKYTDTDGDGKSDKREVLMSGWVLHANGATLHGPFMGPDGWLYMTDARRSFNITTKEGVNLKGKGARIWRCRTDGSGLEWISAGGFDNSIELAFMPGGETIGTMTYFVDPQGGFRDALMHWVEGGVYPKPNPVIQEDQLKLTGPLMPVLSKTARVAPSGLMRLENQEWGKAFQGNLFSAEFNTGRIMRHEIKTAGASYTSVDTPFMTSSVADSHPTDVLMDADGGMLVVTTGGWFIEGCPLSRVAKPDVIGGIFRIRKNGVAQTKDPWGNAINWSASTPAQLKSLLADKRPAVRKRAIQQLVEKGDASIAVFRSKIAATQDAEEAAALTFAISRIGTPASLAAVRSMLSNKSPLVRTASARALGMARDKAAVPLLSKAAATDVPQVSRQAATALGQIGDATAIPSLLKAVARTDDRFVEHAVIYTLISLNDSNALLSALQNPSERVKKAAIIALDQMDNSPLKKEHLAPFLASNSADLRTVGIWVATHRPEWTDLVVDFMKKQLTKKDHTDEELMALRDLMVTFCKNDEMQQFVSKQLRESVEPAEKLLFLSVIGRCDVRQLPSTWTDQLKELMTSKDGAIVSEALNLIQSRRVKGVDQPLLGLFRNTSVPAALRVKALAARIATTPELGDQDFGLLSDLLGKKQEAPVRQAAVNVLGQMKPTESQLLSVAGQTLPEADPFLLPGLMEVFGHSTSEKVGQRFVQTLTRISDNLTNIPEQDLARILSKYPAGVKEQAKPVIAKIRSLHAAQQERLTSLESELKGGDVLEGRKLFFGKASCSACHAVGPEGNPFGPDLTNIGDIRSSSDILEAIVFPSSSFAREHETVNVVTASGTYMGIIKEQTADYVVVAPGPGPGLRINRSEIKSIDPHNVSMMPPGLDELLEKKELADLMAFLESLPDGIKNLKK</sequence>
<evidence type="ECO:0000313" key="7">
    <source>
        <dbReference type="EMBL" id="GAA4443211.1"/>
    </source>
</evidence>
<dbReference type="InterPro" id="IPR036909">
    <property type="entry name" value="Cyt_c-like_dom_sf"/>
</dbReference>
<dbReference type="InterPro" id="IPR004155">
    <property type="entry name" value="PBS_lyase_HEAT"/>
</dbReference>
<keyword evidence="1 4" id="KW-0349">Heme</keyword>
<dbReference type="Pfam" id="PF13646">
    <property type="entry name" value="HEAT_2"/>
    <property type="match status" value="1"/>
</dbReference>
<dbReference type="NCBIfam" id="TIGR02603">
    <property type="entry name" value="CxxCH_TIGR02603"/>
    <property type="match status" value="1"/>
</dbReference>
<dbReference type="SUPFAM" id="SSF46626">
    <property type="entry name" value="Cytochrome c"/>
    <property type="match status" value="1"/>
</dbReference>
<dbReference type="Gene3D" id="2.120.10.30">
    <property type="entry name" value="TolB, C-terminal domain"/>
    <property type="match status" value="1"/>
</dbReference>
<evidence type="ECO:0000256" key="1">
    <source>
        <dbReference type="ARBA" id="ARBA00022617"/>
    </source>
</evidence>
<dbReference type="Proteomes" id="UP001501508">
    <property type="component" value="Unassembled WGS sequence"/>
</dbReference>
<dbReference type="InterPro" id="IPR055557">
    <property type="entry name" value="DUF7133"/>
</dbReference>
<keyword evidence="2 4" id="KW-0479">Metal-binding</keyword>
<dbReference type="NCBIfam" id="TIGR02604">
    <property type="entry name" value="Piru_Ver_Nterm"/>
    <property type="match status" value="1"/>
</dbReference>